<dbReference type="InterPro" id="IPR050164">
    <property type="entry name" value="Peptidase_C19"/>
</dbReference>
<evidence type="ECO:0000259" key="1">
    <source>
        <dbReference type="PROSITE" id="PS50235"/>
    </source>
</evidence>
<sequence>MAPESPEIEVVAINEDGEEFASRSPPLAIIDEDELFVDPILSFPYNGDGESLVNTVKRLAHFIQFEPIEDDACFCKLRDWIESYLAFTRDRADGWYESYSKYRAFWNAFPEVVWALSWRSRFFTEFLDRSREGYPALTGFLSQFSRLAGRFVAMDVRMLAGPVKRNGDDEYPDLPSRSYLLAFSYLLRKEEPGHIGKNLETHYNWAWDEEIPMWLASFQNGGGSLSNLAKLAEEQVNLVPQLPKLVDNLSEPCRLITRILSEATNPVGEGVHHLMQPADPSRQQLARAHDFFKVMSAGLVSIIEEHVASLSPDSAQTIVNSLTSTLYTTLLYENSATRDLIAAKRDKHPEIPARYAPKAISFEWKFTILRMLITSTQMQLRVVGVTTMCTDLLALHNVHKNDVSQNSLLLFLADFVIRNKIMEYLVGIASHPEIINESYNILGFLIVTNTYDPTLVSTIWKTVTTSQDPRVVEAILRMLQRCFHLQRYEDLVYLCKMAGSFPIDSFTVAMRDFCDELLRILIDKAAFEGVQKIDAPPYLMCAWLLRESSKAGPDPPAGYLDIQNFATARLRDLAGRGPSDHIRDEIYLECILDVSSKSVTAPGSICVINGLLREKMETDLRKLTTEHCLTSLVIQELGCTVAEDRLTFNQSVRNSPINVGRRELLLNIILKEPGTLTTELGTKLWNLLVGCESKSVIDRNTSWQILNNAVKKSSVNNEFIAACFKTHLPALPPDCFTLGALEFARAALSAWLEEIRKDFIHEDLDFESPALDQLWRMILIALPNSIDAQAIHTLVEVYVDSGLILSLPRVKARNIHLALVNRCLGQLASAAAKLKSFDLHSNSNGGDTDMTGVASEAEFQEQEVMFARSLAVLREFLRAYQSKPQFATPKSRPTLSGPANAVEGEPITVKYQSFDGGKQTEVMTLTLGKLNTAASLVSSLQRATGFKSFRLYYGGKGFDPDEIEVSKSLEDLNLNGLVLVQKRNEEDVPGLIPGTRTSLEIEITKHMDELWGYLGMHDKVAQEIYSFLIKFPVYDVLLANFESEDVSYKEVFPLGRPFKSLYAIYALREYIRTQLQHGTVNEGALTRSTKLIVSALSDPDVLKQCPEGELRDSLALHLIDSLVMFLKEPILPTSIETLLNGTLLQRLLELLNCAKSVVTSHNSVHLTWRCMEVILEGCLYNPALWSSFKSHLASSSLLQELLLEDSRQIIRKSVAKQIMAKCTFNPTLARVSTTEFSVAFWPMIVDLILQANQHTQRCEELFNLALALFKRIAETSLEFINLEDVARQWTSLLLYGQGSKDNAGRLEGLDTLIQGLANLCYTATSFAKASQQTLACSDMGVKLFRKHLFPDLSADDIADLDRAIVPNFPCLNPTTRHVISETIFHLVKDDEEEYKDVLLHLSALVPYEITELGNRPYVYELQFLFERSKSIRSPTGYVGLRNLSNTCYLNSLFTQLFMNIPFREFMLNATVADPGGSQKLLAETQNLFSYMQNSLRRFVDPSNLAGSIRTYDEAGIDVTVQMDVDEFYNLLFDRWEGQILAADSKMRFRSFFGGQLVQQVKSKECPHISERLEDFSAIQCEIKGKTSLQESLQAYVDGEILAGENKYNCSTCNRHVDAVKRACLKNIPDNLIFHLKRFDFNLRNLQRSKINDYFSFPEKVDMRPYKVEHLMNSQDECPEDIFELVGILVHSGTAESGHYYSYIRERPSNGASENWIEFNDDNVSSWDPKCMESACFGGLDYRGTVENGNVQFDKSYSAYMLFYQRSSYLAAQKQELEKSGMPSPIRLPLTPRLSNHIAMENELLLRKHCLYDPSHATFIGKMLSNIKHINKGCCSDAHSLEKLALIVALNHLDQVVARTKDLPDFPNFILGVRQMCNNCAECSRDFLEWFSDRPECLRHLLLRNPEMLVRSEMASSILQALVKVKADAAYAYGLSEDEDSSGDLDTYEDPRLLQRVIRATTKLWDMFHTNCRAWPEYFGLLLSIASLGDHEAALLVDAGYLRKTLEVITADNQLPLSNQYQRMLNIVSKRVATRPVSYDSLIGLLYKLLSVCDFSAEPVEDIEERLESSLSGGTLPLNNSERHLLMQHWTRSQSHILTEKLLQIHQNYMATRNILITLLSLQDSLDHHIFQAIITGIKRGTATTPSGPFLKAAITYCEYSEEPDAIPNMVSRVTEFARQIDNLEGKEFLQFYTELLDLEDNRSRIPRESILLICLEQVQDWSPPLLNYYDNGVRDGMESFLTEHVLGYGPQVEFGPSPVEIEKTNAIIATAQRIGTGCLEYLNDTYVKVRQPAVRAFLENILSVIEICTTFFDEEAEDNMTIRFFELRSIVIPALTKITVEELDDDPSEWENSEGDYGSSEPMDSIAELCVGISDELDGGAALQA</sequence>
<dbReference type="GO" id="GO:0004843">
    <property type="term" value="F:cysteine-type deubiquitinase activity"/>
    <property type="evidence" value="ECO:0007669"/>
    <property type="project" value="InterPro"/>
</dbReference>
<keyword evidence="3" id="KW-1185">Reference proteome</keyword>
<protein>
    <recommendedName>
        <fullName evidence="1">USP domain-containing protein</fullName>
    </recommendedName>
</protein>
<dbReference type="Proteomes" id="UP000054321">
    <property type="component" value="Unassembled WGS sequence"/>
</dbReference>
<evidence type="ECO:0000313" key="2">
    <source>
        <dbReference type="EMBL" id="KIN07446.1"/>
    </source>
</evidence>
<name>A0A0C3HGW2_OIDMZ</name>
<dbReference type="InterPro" id="IPR018200">
    <property type="entry name" value="USP_CS"/>
</dbReference>
<dbReference type="InterPro" id="IPR001394">
    <property type="entry name" value="Peptidase_C19_UCH"/>
</dbReference>
<dbReference type="GO" id="GO:0016579">
    <property type="term" value="P:protein deubiquitination"/>
    <property type="evidence" value="ECO:0007669"/>
    <property type="project" value="InterPro"/>
</dbReference>
<accession>A0A0C3HGW2</accession>
<dbReference type="GO" id="GO:0005829">
    <property type="term" value="C:cytosol"/>
    <property type="evidence" value="ECO:0007669"/>
    <property type="project" value="TreeGrafter"/>
</dbReference>
<dbReference type="Pfam" id="PF00443">
    <property type="entry name" value="UCH"/>
    <property type="match status" value="1"/>
</dbReference>
<reference evidence="3" key="2">
    <citation type="submission" date="2015-01" db="EMBL/GenBank/DDBJ databases">
        <title>Evolutionary Origins and Diversification of the Mycorrhizal Mutualists.</title>
        <authorList>
            <consortium name="DOE Joint Genome Institute"/>
            <consortium name="Mycorrhizal Genomics Consortium"/>
            <person name="Kohler A."/>
            <person name="Kuo A."/>
            <person name="Nagy L.G."/>
            <person name="Floudas D."/>
            <person name="Copeland A."/>
            <person name="Barry K.W."/>
            <person name="Cichocki N."/>
            <person name="Veneault-Fourrey C."/>
            <person name="LaButti K."/>
            <person name="Lindquist E.A."/>
            <person name="Lipzen A."/>
            <person name="Lundell T."/>
            <person name="Morin E."/>
            <person name="Murat C."/>
            <person name="Riley R."/>
            <person name="Ohm R."/>
            <person name="Sun H."/>
            <person name="Tunlid A."/>
            <person name="Henrissat B."/>
            <person name="Grigoriev I.V."/>
            <person name="Hibbett D.S."/>
            <person name="Martin F."/>
        </authorList>
    </citation>
    <scope>NUCLEOTIDE SEQUENCE [LARGE SCALE GENOMIC DNA]</scope>
    <source>
        <strain evidence="3">Zn</strain>
    </source>
</reference>
<dbReference type="GO" id="GO:0005634">
    <property type="term" value="C:nucleus"/>
    <property type="evidence" value="ECO:0007669"/>
    <property type="project" value="TreeGrafter"/>
</dbReference>
<dbReference type="OrthoDB" id="420187at2759"/>
<gene>
    <name evidence="2" type="ORF">OIDMADRAFT_186085</name>
</gene>
<dbReference type="PROSITE" id="PS00973">
    <property type="entry name" value="USP_2"/>
    <property type="match status" value="1"/>
</dbReference>
<organism evidence="2 3">
    <name type="scientific">Oidiodendron maius (strain Zn)</name>
    <dbReference type="NCBI Taxonomy" id="913774"/>
    <lineage>
        <taxon>Eukaryota</taxon>
        <taxon>Fungi</taxon>
        <taxon>Dikarya</taxon>
        <taxon>Ascomycota</taxon>
        <taxon>Pezizomycotina</taxon>
        <taxon>Leotiomycetes</taxon>
        <taxon>Leotiomycetes incertae sedis</taxon>
        <taxon>Myxotrichaceae</taxon>
        <taxon>Oidiodendron</taxon>
    </lineage>
</organism>
<dbReference type="Gene3D" id="3.90.70.10">
    <property type="entry name" value="Cysteine proteinases"/>
    <property type="match status" value="1"/>
</dbReference>
<dbReference type="EMBL" id="KN832870">
    <property type="protein sequence ID" value="KIN07446.1"/>
    <property type="molecule type" value="Genomic_DNA"/>
</dbReference>
<dbReference type="FunFam" id="3.90.70.10:FF:000136">
    <property type="entry name" value="Ubiquitin C-terminal hydrolase, putative"/>
    <property type="match status" value="1"/>
</dbReference>
<dbReference type="HOGENOM" id="CLU_228178_0_0_1"/>
<dbReference type="PANTHER" id="PTHR24006">
    <property type="entry name" value="UBIQUITIN CARBOXYL-TERMINAL HYDROLASE"/>
    <property type="match status" value="1"/>
</dbReference>
<feature type="domain" description="USP" evidence="1">
    <location>
        <begin position="1438"/>
        <end position="1766"/>
    </location>
</feature>
<evidence type="ECO:0000313" key="3">
    <source>
        <dbReference type="Proteomes" id="UP000054321"/>
    </source>
</evidence>
<dbReference type="InterPro" id="IPR028889">
    <property type="entry name" value="USP"/>
</dbReference>
<dbReference type="InParanoid" id="A0A0C3HGW2"/>
<dbReference type="PROSITE" id="PS50235">
    <property type="entry name" value="USP_3"/>
    <property type="match status" value="1"/>
</dbReference>
<dbReference type="InterPro" id="IPR038765">
    <property type="entry name" value="Papain-like_cys_pep_sf"/>
</dbReference>
<dbReference type="Pfam" id="PF12030">
    <property type="entry name" value="DUF3517"/>
    <property type="match status" value="1"/>
</dbReference>
<dbReference type="STRING" id="913774.A0A0C3HGW2"/>
<dbReference type="InterPro" id="IPR021905">
    <property type="entry name" value="DUF3517"/>
</dbReference>
<dbReference type="PANTHER" id="PTHR24006:SF827">
    <property type="entry name" value="UBIQUITIN CARBOXYL-TERMINAL HYDROLASE 34"/>
    <property type="match status" value="1"/>
</dbReference>
<reference evidence="2 3" key="1">
    <citation type="submission" date="2014-04" db="EMBL/GenBank/DDBJ databases">
        <authorList>
            <consortium name="DOE Joint Genome Institute"/>
            <person name="Kuo A."/>
            <person name="Martino E."/>
            <person name="Perotto S."/>
            <person name="Kohler A."/>
            <person name="Nagy L.G."/>
            <person name="Floudas D."/>
            <person name="Copeland A."/>
            <person name="Barry K.W."/>
            <person name="Cichocki N."/>
            <person name="Veneault-Fourrey C."/>
            <person name="LaButti K."/>
            <person name="Lindquist E.A."/>
            <person name="Lipzen A."/>
            <person name="Lundell T."/>
            <person name="Morin E."/>
            <person name="Murat C."/>
            <person name="Sun H."/>
            <person name="Tunlid A."/>
            <person name="Henrissat B."/>
            <person name="Grigoriev I.V."/>
            <person name="Hibbett D.S."/>
            <person name="Martin F."/>
            <person name="Nordberg H.P."/>
            <person name="Cantor M.N."/>
            <person name="Hua S.X."/>
        </authorList>
    </citation>
    <scope>NUCLEOTIDE SEQUENCE [LARGE SCALE GENOMIC DNA]</scope>
    <source>
        <strain evidence="2 3">Zn</strain>
    </source>
</reference>
<dbReference type="SUPFAM" id="SSF54001">
    <property type="entry name" value="Cysteine proteinases"/>
    <property type="match status" value="1"/>
</dbReference>
<proteinExistence type="predicted"/>
<dbReference type="CDD" id="cd02659">
    <property type="entry name" value="peptidase_C19C"/>
    <property type="match status" value="1"/>
</dbReference>